<sequence length="712" mass="80544">MRQRQEDYRPSIPDATKEEAPLTFDNSVPTSDPMSTDQCQTIPEMEDSQLVGATVSMVTADVDSSKRESVHIVPAVEVSNHVRIAENSTGKRKRGRPPRTQGKLGPPQAPPASSSQRKKRDEEDVCFICFDGGSLVLCDRRGCPKAYHPACIKRDEAFFRSKAKWNCGWHICSSCQRASHYMCYTCPYSLCKGCTKDADYLCVRGNKGFCGTCMRTIMLIENIATVNQEKVQVDFDDTTSWEYLFKVYWIYLKAKLSLTIDELTKAKNPWKGDDLTKVKSPWKGAGAMAPKQEPSGEFCHSNDNNGSFSDSFCGNLEIHAKRRKMEDQPKLHIEENSVVMEKSRIDQLTHLPDSTLWATKELLDFVSHMKNGDMSVLSQFDVQSLLLEYIKRNDLRDPHQKSHIFCDSRLIKLFGKERVGHFEMLKLLEYHFLVKEKSPVDETTAGGGQVGVAGNSDSQLGTGSDRRRKTRKKIDERGPQINCNPEEYAAIDVHNISLLYLKRSLMENLMDDAGKFHEKVVGSFVRIRISGGDQKQDMYRLVQVVGIGKAAESYKVGTKTTDDMLEILNLDKKEVISIDGISNQDFSEGEIQKRAMAIQDAKVRDRLEEDILRLNHLRDRASEKGLRKEYPLLYETLVPFGVLVFTVLAQLICWFSSTIFCLNATFENTQAKSFARISWMMRILQLGVRVMSTISGYVLDAKVDDKGPVTFS</sequence>
<keyword evidence="4" id="KW-0238">DNA-binding</keyword>
<gene>
    <name evidence="9" type="ORF">POPTR_007G015900</name>
</gene>
<evidence type="ECO:0000256" key="2">
    <source>
        <dbReference type="ARBA" id="ARBA00022771"/>
    </source>
</evidence>
<dbReference type="PANTHER" id="PTHR46695">
    <property type="entry name" value="ZINC FINGER CCCH DOMAIN-CONTAINING PROTEIN 44-RELATED"/>
    <property type="match status" value="1"/>
</dbReference>
<dbReference type="InterPro" id="IPR003121">
    <property type="entry name" value="SWIB_MDM2_domain"/>
</dbReference>
<dbReference type="InterPro" id="IPR019786">
    <property type="entry name" value="Zinc_finger_PHD-type_CS"/>
</dbReference>
<dbReference type="InterPro" id="IPR036885">
    <property type="entry name" value="SWIB_MDM2_dom_sf"/>
</dbReference>
<dbReference type="Gene3D" id="3.30.40.10">
    <property type="entry name" value="Zinc/RING finger domain, C3HC4 (zinc finger)"/>
    <property type="match status" value="1"/>
</dbReference>
<dbReference type="GO" id="GO:0008270">
    <property type="term" value="F:zinc ion binding"/>
    <property type="evidence" value="ECO:0007669"/>
    <property type="project" value="UniProtKB-KW"/>
</dbReference>
<evidence type="ECO:0000256" key="3">
    <source>
        <dbReference type="ARBA" id="ARBA00022833"/>
    </source>
</evidence>
<dbReference type="Pfam" id="PF03126">
    <property type="entry name" value="Plus-3"/>
    <property type="match status" value="1"/>
</dbReference>
<evidence type="ECO:0000313" key="10">
    <source>
        <dbReference type="Proteomes" id="UP000006729"/>
    </source>
</evidence>
<proteinExistence type="predicted"/>
<dbReference type="InterPro" id="IPR001965">
    <property type="entry name" value="Znf_PHD"/>
</dbReference>
<accession>A0A2K1ZMM1</accession>
<dbReference type="AlphaFoldDB" id="A0A2K1ZMM1"/>
<keyword evidence="6" id="KW-0472">Membrane</keyword>
<reference evidence="9 10" key="1">
    <citation type="journal article" date="2006" name="Science">
        <title>The genome of black cottonwood, Populus trichocarpa (Torr. &amp; Gray).</title>
        <authorList>
            <person name="Tuskan G.A."/>
            <person name="Difazio S."/>
            <person name="Jansson S."/>
            <person name="Bohlmann J."/>
            <person name="Grigoriev I."/>
            <person name="Hellsten U."/>
            <person name="Putnam N."/>
            <person name="Ralph S."/>
            <person name="Rombauts S."/>
            <person name="Salamov A."/>
            <person name="Schein J."/>
            <person name="Sterck L."/>
            <person name="Aerts A."/>
            <person name="Bhalerao R.R."/>
            <person name="Bhalerao R.P."/>
            <person name="Blaudez D."/>
            <person name="Boerjan W."/>
            <person name="Brun A."/>
            <person name="Brunner A."/>
            <person name="Busov V."/>
            <person name="Campbell M."/>
            <person name="Carlson J."/>
            <person name="Chalot M."/>
            <person name="Chapman J."/>
            <person name="Chen G.L."/>
            <person name="Cooper D."/>
            <person name="Coutinho P.M."/>
            <person name="Couturier J."/>
            <person name="Covert S."/>
            <person name="Cronk Q."/>
            <person name="Cunningham R."/>
            <person name="Davis J."/>
            <person name="Degroeve S."/>
            <person name="Dejardin A."/>
            <person name="Depamphilis C."/>
            <person name="Detter J."/>
            <person name="Dirks B."/>
            <person name="Dubchak I."/>
            <person name="Duplessis S."/>
            <person name="Ehlting J."/>
            <person name="Ellis B."/>
            <person name="Gendler K."/>
            <person name="Goodstein D."/>
            <person name="Gribskov M."/>
            <person name="Grimwood J."/>
            <person name="Groover A."/>
            <person name="Gunter L."/>
            <person name="Hamberger B."/>
            <person name="Heinze B."/>
            <person name="Helariutta Y."/>
            <person name="Henrissat B."/>
            <person name="Holligan D."/>
            <person name="Holt R."/>
            <person name="Huang W."/>
            <person name="Islam-Faridi N."/>
            <person name="Jones S."/>
            <person name="Jones-Rhoades M."/>
            <person name="Jorgensen R."/>
            <person name="Joshi C."/>
            <person name="Kangasjarvi J."/>
            <person name="Karlsson J."/>
            <person name="Kelleher C."/>
            <person name="Kirkpatrick R."/>
            <person name="Kirst M."/>
            <person name="Kohler A."/>
            <person name="Kalluri U."/>
            <person name="Larimer F."/>
            <person name="Leebens-Mack J."/>
            <person name="Leple J.C."/>
            <person name="Locascio P."/>
            <person name="Lou Y."/>
            <person name="Lucas S."/>
            <person name="Martin F."/>
            <person name="Montanini B."/>
            <person name="Napoli C."/>
            <person name="Nelson D.R."/>
            <person name="Nelson C."/>
            <person name="Nieminen K."/>
            <person name="Nilsson O."/>
            <person name="Pereda V."/>
            <person name="Peter G."/>
            <person name="Philippe R."/>
            <person name="Pilate G."/>
            <person name="Poliakov A."/>
            <person name="Razumovskaya J."/>
            <person name="Richardson P."/>
            <person name="Rinaldi C."/>
            <person name="Ritland K."/>
            <person name="Rouze P."/>
            <person name="Ryaboy D."/>
            <person name="Schmutz J."/>
            <person name="Schrader J."/>
            <person name="Segerman B."/>
            <person name="Shin H."/>
            <person name="Siddiqui A."/>
            <person name="Sterky F."/>
            <person name="Terry A."/>
            <person name="Tsai C.J."/>
            <person name="Uberbacher E."/>
            <person name="Unneberg P."/>
            <person name="Vahala J."/>
            <person name="Wall K."/>
            <person name="Wessler S."/>
            <person name="Yang G."/>
            <person name="Yin T."/>
            <person name="Douglas C."/>
            <person name="Marra M."/>
            <person name="Sandberg G."/>
            <person name="Van de Peer Y."/>
            <person name="Rokhsar D."/>
        </authorList>
    </citation>
    <scope>NUCLEOTIDE SEQUENCE [LARGE SCALE GENOMIC DNA]</scope>
    <source>
        <strain evidence="10">cv. Nisqually</strain>
    </source>
</reference>
<keyword evidence="10" id="KW-1185">Reference proteome</keyword>
<evidence type="ECO:0000259" key="7">
    <source>
        <dbReference type="PROSITE" id="PS51360"/>
    </source>
</evidence>
<keyword evidence="1" id="KW-0479">Metal-binding</keyword>
<dbReference type="ExpressionAtlas" id="A0A2K1ZMM1">
    <property type="expression patterns" value="baseline and differential"/>
</dbReference>
<dbReference type="PANTHER" id="PTHR46695:SF4">
    <property type="entry name" value="ZINC FINGER CCCH DOMAIN-CONTAINING PROTEIN 44"/>
    <property type="match status" value="1"/>
</dbReference>
<keyword evidence="3" id="KW-0862">Zinc</keyword>
<dbReference type="SMART" id="SM00151">
    <property type="entry name" value="SWIB"/>
    <property type="match status" value="1"/>
</dbReference>
<dbReference type="GO" id="GO:0016593">
    <property type="term" value="C:Cdc73/Paf1 complex"/>
    <property type="evidence" value="ECO:0000318"/>
    <property type="project" value="GO_Central"/>
</dbReference>
<dbReference type="InterPro" id="IPR036128">
    <property type="entry name" value="Plus3-like_sf"/>
</dbReference>
<dbReference type="EMBL" id="CM009296">
    <property type="protein sequence ID" value="PNT26526.1"/>
    <property type="molecule type" value="Genomic_DNA"/>
</dbReference>
<dbReference type="PROSITE" id="PS01359">
    <property type="entry name" value="ZF_PHD_1"/>
    <property type="match status" value="1"/>
</dbReference>
<organism evidence="9 10">
    <name type="scientific">Populus trichocarpa</name>
    <name type="common">Western balsam poplar</name>
    <name type="synonym">Populus balsamifera subsp. trichocarpa</name>
    <dbReference type="NCBI Taxonomy" id="3694"/>
    <lineage>
        <taxon>Eukaryota</taxon>
        <taxon>Viridiplantae</taxon>
        <taxon>Streptophyta</taxon>
        <taxon>Embryophyta</taxon>
        <taxon>Tracheophyta</taxon>
        <taxon>Spermatophyta</taxon>
        <taxon>Magnoliopsida</taxon>
        <taxon>eudicotyledons</taxon>
        <taxon>Gunneridae</taxon>
        <taxon>Pentapetalae</taxon>
        <taxon>rosids</taxon>
        <taxon>fabids</taxon>
        <taxon>Malpighiales</taxon>
        <taxon>Salicaceae</taxon>
        <taxon>Saliceae</taxon>
        <taxon>Populus</taxon>
    </lineage>
</organism>
<keyword evidence="6" id="KW-1133">Transmembrane helix</keyword>
<name>A0A2K1ZMM1_POPTR</name>
<dbReference type="SMART" id="SM00719">
    <property type="entry name" value="Plus3"/>
    <property type="match status" value="1"/>
</dbReference>
<dbReference type="SUPFAM" id="SSF159042">
    <property type="entry name" value="Plus3-like"/>
    <property type="match status" value="1"/>
</dbReference>
<dbReference type="InterPro" id="IPR013083">
    <property type="entry name" value="Znf_RING/FYVE/PHD"/>
</dbReference>
<evidence type="ECO:0000256" key="5">
    <source>
        <dbReference type="SAM" id="MobiDB-lite"/>
    </source>
</evidence>
<dbReference type="CDD" id="cd15568">
    <property type="entry name" value="PHD5_NSD"/>
    <property type="match status" value="1"/>
</dbReference>
<protein>
    <submittedName>
        <fullName evidence="9">Uncharacterized protein</fullName>
    </submittedName>
</protein>
<dbReference type="SUPFAM" id="SSF47592">
    <property type="entry name" value="SWIB/MDM2 domain"/>
    <property type="match status" value="1"/>
</dbReference>
<dbReference type="GO" id="GO:0003677">
    <property type="term" value="F:DNA binding"/>
    <property type="evidence" value="ECO:0007669"/>
    <property type="project" value="UniProtKB-KW"/>
</dbReference>
<dbReference type="SMART" id="SM00249">
    <property type="entry name" value="PHD"/>
    <property type="match status" value="1"/>
</dbReference>
<feature type="region of interest" description="Disordered" evidence="5">
    <location>
        <begin position="1"/>
        <end position="39"/>
    </location>
</feature>
<dbReference type="InterPro" id="IPR011011">
    <property type="entry name" value="Znf_FYVE_PHD"/>
</dbReference>
<dbReference type="Gene3D" id="1.10.245.10">
    <property type="entry name" value="SWIB/MDM2 domain"/>
    <property type="match status" value="1"/>
</dbReference>
<dbReference type="InterPro" id="IPR004343">
    <property type="entry name" value="Plus-3_dom"/>
</dbReference>
<keyword evidence="6" id="KW-0812">Transmembrane</keyword>
<dbReference type="GO" id="GO:1990269">
    <property type="term" value="F:RNA polymerase II C-terminal domain phosphoserine binding"/>
    <property type="evidence" value="ECO:0000318"/>
    <property type="project" value="GO_Central"/>
</dbReference>
<feature type="domain" description="DM2" evidence="8">
    <location>
        <begin position="351"/>
        <end position="434"/>
    </location>
</feature>
<dbReference type="FunFam" id="3.30.40.10:FF:000303">
    <property type="entry name" value="Zinc finger CCCH domain-containing protein 19"/>
    <property type="match status" value="1"/>
</dbReference>
<feature type="transmembrane region" description="Helical" evidence="6">
    <location>
        <begin position="637"/>
        <end position="662"/>
    </location>
</feature>
<dbReference type="InParanoid" id="A0A2K1ZMM1"/>
<keyword evidence="2" id="KW-0863">Zinc-finger</keyword>
<evidence type="ECO:0000256" key="4">
    <source>
        <dbReference type="ARBA" id="ARBA00023125"/>
    </source>
</evidence>
<dbReference type="PROSITE" id="PS51925">
    <property type="entry name" value="SWIB_MDM2"/>
    <property type="match status" value="1"/>
</dbReference>
<dbReference type="InterPro" id="IPR019835">
    <property type="entry name" value="SWIB_domain"/>
</dbReference>
<evidence type="ECO:0000256" key="6">
    <source>
        <dbReference type="SAM" id="Phobius"/>
    </source>
</evidence>
<dbReference type="SUPFAM" id="SSF57903">
    <property type="entry name" value="FYVE/PHD zinc finger"/>
    <property type="match status" value="1"/>
</dbReference>
<evidence type="ECO:0000259" key="8">
    <source>
        <dbReference type="PROSITE" id="PS51925"/>
    </source>
</evidence>
<dbReference type="InterPro" id="IPR058668">
    <property type="entry name" value="NERD_dom"/>
</dbReference>
<dbReference type="CDD" id="cd10567">
    <property type="entry name" value="SWIB-MDM2_like"/>
    <property type="match status" value="1"/>
</dbReference>
<evidence type="ECO:0000313" key="9">
    <source>
        <dbReference type="EMBL" id="PNT26526.1"/>
    </source>
</evidence>
<dbReference type="Proteomes" id="UP000006729">
    <property type="component" value="Chromosome 7"/>
</dbReference>
<feature type="compositionally biased region" description="Polar residues" evidence="5">
    <location>
        <begin position="24"/>
        <end position="39"/>
    </location>
</feature>
<evidence type="ECO:0000256" key="1">
    <source>
        <dbReference type="ARBA" id="ARBA00022723"/>
    </source>
</evidence>
<dbReference type="Pfam" id="PF02201">
    <property type="entry name" value="SWIB"/>
    <property type="match status" value="1"/>
</dbReference>
<feature type="compositionally biased region" description="Basic and acidic residues" evidence="5">
    <location>
        <begin position="1"/>
        <end position="20"/>
    </location>
</feature>
<feature type="domain" description="Plus3" evidence="7">
    <location>
        <begin position="490"/>
        <end position="623"/>
    </location>
</feature>
<dbReference type="STRING" id="3694.A0A2K1ZMM1"/>
<feature type="region of interest" description="Disordered" evidence="5">
    <location>
        <begin position="442"/>
        <end position="479"/>
    </location>
</feature>
<dbReference type="Pfam" id="PF25980">
    <property type="entry name" value="NERD_plant"/>
    <property type="match status" value="1"/>
</dbReference>
<dbReference type="PROSITE" id="PS51360">
    <property type="entry name" value="PLUS3"/>
    <property type="match status" value="1"/>
</dbReference>
<dbReference type="Gene3D" id="3.90.70.200">
    <property type="entry name" value="Plus-3 domain"/>
    <property type="match status" value="1"/>
</dbReference>
<feature type="region of interest" description="Disordered" evidence="5">
    <location>
        <begin position="81"/>
        <end position="118"/>
    </location>
</feature>